<organism evidence="2 3">
    <name type="scientific">Austropuccinia psidii MF-1</name>
    <dbReference type="NCBI Taxonomy" id="1389203"/>
    <lineage>
        <taxon>Eukaryota</taxon>
        <taxon>Fungi</taxon>
        <taxon>Dikarya</taxon>
        <taxon>Basidiomycota</taxon>
        <taxon>Pucciniomycotina</taxon>
        <taxon>Pucciniomycetes</taxon>
        <taxon>Pucciniales</taxon>
        <taxon>Sphaerophragmiaceae</taxon>
        <taxon>Austropuccinia</taxon>
    </lineage>
</organism>
<keyword evidence="3" id="KW-1185">Reference proteome</keyword>
<name>A0A9Q3C6V5_9BASI</name>
<dbReference type="EMBL" id="AVOT02005654">
    <property type="protein sequence ID" value="MBW0479609.1"/>
    <property type="molecule type" value="Genomic_DNA"/>
</dbReference>
<protein>
    <submittedName>
        <fullName evidence="2">Uncharacterized protein</fullName>
    </submittedName>
</protein>
<feature type="region of interest" description="Disordered" evidence="1">
    <location>
        <begin position="57"/>
        <end position="93"/>
    </location>
</feature>
<evidence type="ECO:0000313" key="3">
    <source>
        <dbReference type="Proteomes" id="UP000765509"/>
    </source>
</evidence>
<sequence>MDSESSSKIPHNPNESKEEIINEETMQGPEHIPDVERIHQRMLEMQKELIKLLENKGKEKSQVLPQKTAQWKKLQPFPELSDKKDHNHHFQGS</sequence>
<dbReference type="Proteomes" id="UP000765509">
    <property type="component" value="Unassembled WGS sequence"/>
</dbReference>
<proteinExistence type="predicted"/>
<reference evidence="2" key="1">
    <citation type="submission" date="2021-03" db="EMBL/GenBank/DDBJ databases">
        <title>Draft genome sequence of rust myrtle Austropuccinia psidii MF-1, a brazilian biotype.</title>
        <authorList>
            <person name="Quecine M.C."/>
            <person name="Pachon D.M.R."/>
            <person name="Bonatelli M.L."/>
            <person name="Correr F.H."/>
            <person name="Franceschini L.M."/>
            <person name="Leite T.F."/>
            <person name="Margarido G.R.A."/>
            <person name="Almeida C.A."/>
            <person name="Ferrarezi J.A."/>
            <person name="Labate C.A."/>
        </authorList>
    </citation>
    <scope>NUCLEOTIDE SEQUENCE</scope>
    <source>
        <strain evidence="2">MF-1</strain>
    </source>
</reference>
<feature type="region of interest" description="Disordered" evidence="1">
    <location>
        <begin position="1"/>
        <end position="30"/>
    </location>
</feature>
<comment type="caution">
    <text evidence="2">The sequence shown here is derived from an EMBL/GenBank/DDBJ whole genome shotgun (WGS) entry which is preliminary data.</text>
</comment>
<dbReference type="AlphaFoldDB" id="A0A9Q3C6V5"/>
<evidence type="ECO:0000256" key="1">
    <source>
        <dbReference type="SAM" id="MobiDB-lite"/>
    </source>
</evidence>
<gene>
    <name evidence="2" type="ORF">O181_019324</name>
</gene>
<accession>A0A9Q3C6V5</accession>
<evidence type="ECO:0000313" key="2">
    <source>
        <dbReference type="EMBL" id="MBW0479609.1"/>
    </source>
</evidence>